<evidence type="ECO:0000259" key="2">
    <source>
        <dbReference type="Pfam" id="PF25917"/>
    </source>
</evidence>
<accession>A0A0K1ENZ7</accession>
<dbReference type="Gene3D" id="1.10.287.470">
    <property type="entry name" value="Helix hairpin bin"/>
    <property type="match status" value="1"/>
</dbReference>
<dbReference type="SUPFAM" id="SSF111369">
    <property type="entry name" value="HlyD-like secretion proteins"/>
    <property type="match status" value="1"/>
</dbReference>
<evidence type="ECO:0000313" key="5">
    <source>
        <dbReference type="Proteomes" id="UP000067626"/>
    </source>
</evidence>
<gene>
    <name evidence="4" type="ORF">CMC5_065740</name>
</gene>
<reference evidence="4 5" key="1">
    <citation type="submission" date="2015-07" db="EMBL/GenBank/DDBJ databases">
        <title>Genome analysis of myxobacterium Chondromyces crocatus Cm c5 reveals a high potential for natural compound synthesis and the genetic basis for the loss of fruiting body formation.</title>
        <authorList>
            <person name="Zaburannyi N."/>
            <person name="Bunk B."/>
            <person name="Maier J."/>
            <person name="Overmann J."/>
            <person name="Mueller R."/>
        </authorList>
    </citation>
    <scope>NUCLEOTIDE SEQUENCE [LARGE SCALE GENOMIC DNA]</scope>
    <source>
        <strain evidence="4 5">Cm c5</strain>
    </source>
</reference>
<dbReference type="NCBIfam" id="TIGR01730">
    <property type="entry name" value="RND_mfp"/>
    <property type="match status" value="1"/>
</dbReference>
<sequence length="445" mass="45809">MRRESIGPLPRTSGPRKVICEATGRNFRPGARRTGLTFVLAMVAAATLGTGCKGGESSTAKPDATTPVKVKPSVHFAGVVVRPLPQTLDISGTLAADETSAVAAQTSGIIVQVIADVGTRVKKGDPLVILDPKNAQFQAQAAQAAVSQARARLVFADKGGVDLSQVPEVRAAKENADLAKAEAERVKKLFEQGALSQSSWDEARTRAESAAAQYDAAVAGVHATTASLSSAQAQAGLASKALSDTTVRAPFDGAVSERQVSVGEFAGVGRTVMIVVKDNPLRLQIDVPETGVSSIEMGKPVEVTVAAYPGQAFQGAIKRIGASLKAASRTLPVEAEFDNSDGKLRAGFFAQGRITLGGNPSPAVLVPEGAIGSSGSSSRVFVRAGDRVTERLVKVGRRLDGLVEVIGPLREGEEVAVDKLNELSDGAEVAAAGGAPEAPAPEKAP</sequence>
<dbReference type="EMBL" id="CP012159">
    <property type="protein sequence ID" value="AKT42348.1"/>
    <property type="molecule type" value="Genomic_DNA"/>
</dbReference>
<evidence type="ECO:0000256" key="1">
    <source>
        <dbReference type="ARBA" id="ARBA00009477"/>
    </source>
</evidence>
<protein>
    <submittedName>
        <fullName evidence="4">Uncharacterized protein</fullName>
    </submittedName>
</protein>
<proteinExistence type="inferred from homology"/>
<dbReference type="Pfam" id="PF25954">
    <property type="entry name" value="Beta-barrel_RND_2"/>
    <property type="match status" value="1"/>
</dbReference>
<dbReference type="Gene3D" id="2.40.30.170">
    <property type="match status" value="1"/>
</dbReference>
<dbReference type="RefSeq" id="WP_245677895.1">
    <property type="nucleotide sequence ID" value="NZ_CP012159.1"/>
</dbReference>
<dbReference type="STRING" id="52.CMC5_065740"/>
<evidence type="ECO:0000259" key="3">
    <source>
        <dbReference type="Pfam" id="PF25954"/>
    </source>
</evidence>
<name>A0A0K1ENZ7_CHOCO</name>
<feature type="domain" description="Multidrug resistance protein MdtA-like barrel-sandwich hybrid" evidence="2">
    <location>
        <begin position="99"/>
        <end position="276"/>
    </location>
</feature>
<dbReference type="KEGG" id="ccro:CMC5_065740"/>
<comment type="similarity">
    <text evidence="1">Belongs to the membrane fusion protein (MFP) (TC 8.A.1) family.</text>
</comment>
<dbReference type="AlphaFoldDB" id="A0A0K1ENZ7"/>
<organism evidence="4 5">
    <name type="scientific">Chondromyces crocatus</name>
    <dbReference type="NCBI Taxonomy" id="52"/>
    <lineage>
        <taxon>Bacteria</taxon>
        <taxon>Pseudomonadati</taxon>
        <taxon>Myxococcota</taxon>
        <taxon>Polyangia</taxon>
        <taxon>Polyangiales</taxon>
        <taxon>Polyangiaceae</taxon>
        <taxon>Chondromyces</taxon>
    </lineage>
</organism>
<dbReference type="GO" id="GO:0015562">
    <property type="term" value="F:efflux transmembrane transporter activity"/>
    <property type="evidence" value="ECO:0007669"/>
    <property type="project" value="TreeGrafter"/>
</dbReference>
<dbReference type="InterPro" id="IPR058625">
    <property type="entry name" value="MdtA-like_BSH"/>
</dbReference>
<dbReference type="Proteomes" id="UP000067626">
    <property type="component" value="Chromosome"/>
</dbReference>
<dbReference type="Gene3D" id="2.40.50.100">
    <property type="match status" value="1"/>
</dbReference>
<dbReference type="InterPro" id="IPR006143">
    <property type="entry name" value="RND_pump_MFP"/>
</dbReference>
<dbReference type="Gene3D" id="2.40.420.20">
    <property type="match status" value="1"/>
</dbReference>
<dbReference type="Pfam" id="PF25917">
    <property type="entry name" value="BSH_RND"/>
    <property type="match status" value="1"/>
</dbReference>
<dbReference type="GO" id="GO:1990281">
    <property type="term" value="C:efflux pump complex"/>
    <property type="evidence" value="ECO:0007669"/>
    <property type="project" value="TreeGrafter"/>
</dbReference>
<dbReference type="FunFam" id="2.40.30.170:FF:000010">
    <property type="entry name" value="Efflux RND transporter periplasmic adaptor subunit"/>
    <property type="match status" value="1"/>
</dbReference>
<dbReference type="InterPro" id="IPR058792">
    <property type="entry name" value="Beta-barrel_RND_2"/>
</dbReference>
<feature type="domain" description="CusB-like beta-barrel" evidence="3">
    <location>
        <begin position="283"/>
        <end position="354"/>
    </location>
</feature>
<evidence type="ECO:0000313" key="4">
    <source>
        <dbReference type="EMBL" id="AKT42348.1"/>
    </source>
</evidence>
<dbReference type="PANTHER" id="PTHR30469:SF15">
    <property type="entry name" value="HLYD FAMILY OF SECRETION PROTEINS"/>
    <property type="match status" value="1"/>
</dbReference>
<keyword evidence="5" id="KW-1185">Reference proteome</keyword>
<dbReference type="PANTHER" id="PTHR30469">
    <property type="entry name" value="MULTIDRUG RESISTANCE PROTEIN MDTA"/>
    <property type="match status" value="1"/>
</dbReference>